<keyword evidence="4" id="KW-1185">Reference proteome</keyword>
<gene>
    <name evidence="3" type="ORF">MONBRDRAFT_33124</name>
</gene>
<dbReference type="SMART" id="SM00355">
    <property type="entry name" value="ZnF_C2H2"/>
    <property type="match status" value="2"/>
</dbReference>
<keyword evidence="1" id="KW-0863">Zinc-finger</keyword>
<feature type="domain" description="C2H2-type" evidence="2">
    <location>
        <begin position="7"/>
        <end position="29"/>
    </location>
</feature>
<evidence type="ECO:0000313" key="4">
    <source>
        <dbReference type="Proteomes" id="UP000001357"/>
    </source>
</evidence>
<dbReference type="Proteomes" id="UP000001357">
    <property type="component" value="Unassembled WGS sequence"/>
</dbReference>
<proteinExistence type="predicted"/>
<dbReference type="InterPro" id="IPR036236">
    <property type="entry name" value="Znf_C2H2_sf"/>
</dbReference>
<dbReference type="GO" id="GO:0006357">
    <property type="term" value="P:regulation of transcription by RNA polymerase II"/>
    <property type="evidence" value="ECO:0000318"/>
    <property type="project" value="GO_Central"/>
</dbReference>
<dbReference type="KEGG" id="mbr:MONBRDRAFT_33124"/>
<dbReference type="SUPFAM" id="SSF57667">
    <property type="entry name" value="beta-beta-alpha zinc fingers"/>
    <property type="match status" value="1"/>
</dbReference>
<evidence type="ECO:0000256" key="1">
    <source>
        <dbReference type="PROSITE-ProRule" id="PRU00042"/>
    </source>
</evidence>
<organism evidence="3 4">
    <name type="scientific">Monosiga brevicollis</name>
    <name type="common">Choanoflagellate</name>
    <dbReference type="NCBI Taxonomy" id="81824"/>
    <lineage>
        <taxon>Eukaryota</taxon>
        <taxon>Choanoflagellata</taxon>
        <taxon>Craspedida</taxon>
        <taxon>Salpingoecidae</taxon>
        <taxon>Monosiga</taxon>
    </lineage>
</organism>
<accession>A9V3U8</accession>
<dbReference type="GO" id="GO:0008270">
    <property type="term" value="F:zinc ion binding"/>
    <property type="evidence" value="ECO:0007669"/>
    <property type="project" value="UniProtKB-KW"/>
</dbReference>
<keyword evidence="1" id="KW-0479">Metal-binding</keyword>
<dbReference type="InterPro" id="IPR013087">
    <property type="entry name" value="Znf_C2H2_type"/>
</dbReference>
<dbReference type="AlphaFoldDB" id="A9V3U8"/>
<dbReference type="InParanoid" id="A9V3U8"/>
<sequence length="274" mass="29537">MHNKAGFECTQCSSIFRTHSQLRRHERIHWPADAHPFRCVLDQCTKSCYRADHMRQHLRRFHKVTTDRLPQVLESCKHENRIASPSSITSSPRHSPVINRHQPRATTVQLQLQAPVTTTPAIGNVVGQPPAVEATLTAPAPLAPLDDLVREIAAQLHTGSESLLGSDFESASSLDDIDVHTLLTASEETLGAGFASLASSATPPALPTGNAWSHIDDVWSESFLSSALDSAVAAPSASFTAGTQSSDFKSMAQLQALDQVLGALTSYTDNTVLA</sequence>
<evidence type="ECO:0000313" key="3">
    <source>
        <dbReference type="EMBL" id="EDQ87771.1"/>
    </source>
</evidence>
<dbReference type="GeneID" id="5892548"/>
<keyword evidence="1" id="KW-0862">Zinc</keyword>
<protein>
    <recommendedName>
        <fullName evidence="2">C2H2-type domain-containing protein</fullName>
    </recommendedName>
</protein>
<dbReference type="EMBL" id="CH991557">
    <property type="protein sequence ID" value="EDQ87771.1"/>
    <property type="molecule type" value="Genomic_DNA"/>
</dbReference>
<dbReference type="Gene3D" id="3.30.160.60">
    <property type="entry name" value="Classic Zinc Finger"/>
    <property type="match status" value="1"/>
</dbReference>
<reference evidence="3 4" key="1">
    <citation type="journal article" date="2008" name="Nature">
        <title>The genome of the choanoflagellate Monosiga brevicollis and the origin of metazoans.</title>
        <authorList>
            <consortium name="JGI Sequencing"/>
            <person name="King N."/>
            <person name="Westbrook M.J."/>
            <person name="Young S.L."/>
            <person name="Kuo A."/>
            <person name="Abedin M."/>
            <person name="Chapman J."/>
            <person name="Fairclough S."/>
            <person name="Hellsten U."/>
            <person name="Isogai Y."/>
            <person name="Letunic I."/>
            <person name="Marr M."/>
            <person name="Pincus D."/>
            <person name="Putnam N."/>
            <person name="Rokas A."/>
            <person name="Wright K.J."/>
            <person name="Zuzow R."/>
            <person name="Dirks W."/>
            <person name="Good M."/>
            <person name="Goodstein D."/>
            <person name="Lemons D."/>
            <person name="Li W."/>
            <person name="Lyons J.B."/>
            <person name="Morris A."/>
            <person name="Nichols S."/>
            <person name="Richter D.J."/>
            <person name="Salamov A."/>
            <person name="Bork P."/>
            <person name="Lim W.A."/>
            <person name="Manning G."/>
            <person name="Miller W.T."/>
            <person name="McGinnis W."/>
            <person name="Shapiro H."/>
            <person name="Tjian R."/>
            <person name="Grigoriev I.V."/>
            <person name="Rokhsar D."/>
        </authorList>
    </citation>
    <scope>NUCLEOTIDE SEQUENCE [LARGE SCALE GENOMIC DNA]</scope>
    <source>
        <strain evidence="4">MX1 / ATCC 50154</strain>
    </source>
</reference>
<evidence type="ECO:0000259" key="2">
    <source>
        <dbReference type="PROSITE" id="PS50157"/>
    </source>
</evidence>
<dbReference type="PROSITE" id="PS00028">
    <property type="entry name" value="ZINC_FINGER_C2H2_1"/>
    <property type="match status" value="2"/>
</dbReference>
<dbReference type="GO" id="GO:0005634">
    <property type="term" value="C:nucleus"/>
    <property type="evidence" value="ECO:0000318"/>
    <property type="project" value="GO_Central"/>
</dbReference>
<dbReference type="RefSeq" id="XP_001747304.1">
    <property type="nucleotide sequence ID" value="XM_001747252.1"/>
</dbReference>
<dbReference type="PROSITE" id="PS50157">
    <property type="entry name" value="ZINC_FINGER_C2H2_2"/>
    <property type="match status" value="1"/>
</dbReference>
<name>A9V3U8_MONBE</name>